<dbReference type="EMBL" id="VLLK01000001">
    <property type="protein sequence ID" value="TWJ08566.1"/>
    <property type="molecule type" value="Genomic_DNA"/>
</dbReference>
<evidence type="ECO:0000313" key="9">
    <source>
        <dbReference type="Proteomes" id="UP000320547"/>
    </source>
</evidence>
<dbReference type="InterPro" id="IPR037069">
    <property type="entry name" value="AcylCoA_DH/ox_N_sf"/>
</dbReference>
<evidence type="ECO:0000313" key="8">
    <source>
        <dbReference type="EMBL" id="TWJ08566.1"/>
    </source>
</evidence>
<comment type="similarity">
    <text evidence="2">Belongs to the acyl-CoA dehydrogenase family.</text>
</comment>
<evidence type="ECO:0000256" key="2">
    <source>
        <dbReference type="ARBA" id="ARBA00009347"/>
    </source>
</evidence>
<dbReference type="RefSeq" id="WP_067597070.1">
    <property type="nucleotide sequence ID" value="NZ_CP015963.1"/>
</dbReference>
<dbReference type="Gene3D" id="2.40.110.10">
    <property type="entry name" value="Butyryl-CoA Dehydrogenase, subunit A, domain 2"/>
    <property type="match status" value="1"/>
</dbReference>
<organism evidence="8 9">
    <name type="scientific">Altererythrobacter ishigakiensis</name>
    <dbReference type="NCBI Taxonomy" id="476157"/>
    <lineage>
        <taxon>Bacteria</taxon>
        <taxon>Pseudomonadati</taxon>
        <taxon>Pseudomonadota</taxon>
        <taxon>Alphaproteobacteria</taxon>
        <taxon>Sphingomonadales</taxon>
        <taxon>Erythrobacteraceae</taxon>
        <taxon>Altererythrobacter</taxon>
    </lineage>
</organism>
<feature type="domain" description="Acyl-CoA dehydrogenase/oxidase N-terminal" evidence="7">
    <location>
        <begin position="6"/>
        <end position="83"/>
    </location>
</feature>
<dbReference type="PANTHER" id="PTHR43884">
    <property type="entry name" value="ACYL-COA DEHYDROGENASE"/>
    <property type="match status" value="1"/>
</dbReference>
<dbReference type="Gene3D" id="1.20.140.10">
    <property type="entry name" value="Butyryl-CoA Dehydrogenase, subunit A, domain 3"/>
    <property type="match status" value="1"/>
</dbReference>
<dbReference type="Pfam" id="PF00441">
    <property type="entry name" value="Acyl-CoA_dh_1"/>
    <property type="match status" value="1"/>
</dbReference>
<evidence type="ECO:0000259" key="7">
    <source>
        <dbReference type="Pfam" id="PF02771"/>
    </source>
</evidence>
<evidence type="ECO:0000256" key="4">
    <source>
        <dbReference type="ARBA" id="ARBA00022827"/>
    </source>
</evidence>
<dbReference type="InterPro" id="IPR013786">
    <property type="entry name" value="AcylCoA_DH/ox_N"/>
</dbReference>
<dbReference type="CDD" id="cd00567">
    <property type="entry name" value="ACAD"/>
    <property type="match status" value="1"/>
</dbReference>
<name>A0A562USH3_9SPHN</name>
<dbReference type="SUPFAM" id="SSF47203">
    <property type="entry name" value="Acyl-CoA dehydrogenase C-terminal domain-like"/>
    <property type="match status" value="1"/>
</dbReference>
<dbReference type="InterPro" id="IPR009075">
    <property type="entry name" value="AcylCo_DH/oxidase_C"/>
</dbReference>
<dbReference type="SUPFAM" id="SSF56645">
    <property type="entry name" value="Acyl-CoA dehydrogenase NM domain-like"/>
    <property type="match status" value="1"/>
</dbReference>
<dbReference type="PANTHER" id="PTHR43884:SF20">
    <property type="entry name" value="ACYL-COA DEHYDROGENASE FADE28"/>
    <property type="match status" value="1"/>
</dbReference>
<keyword evidence="4" id="KW-0274">FAD</keyword>
<gene>
    <name evidence="8" type="ORF">JN10_0179</name>
</gene>
<evidence type="ECO:0000256" key="5">
    <source>
        <dbReference type="ARBA" id="ARBA00023002"/>
    </source>
</evidence>
<proteinExistence type="inferred from homology"/>
<evidence type="ECO:0000256" key="3">
    <source>
        <dbReference type="ARBA" id="ARBA00022630"/>
    </source>
</evidence>
<dbReference type="AlphaFoldDB" id="A0A562USH3"/>
<protein>
    <recommendedName>
        <fullName evidence="10">Alkylation response protein AidB-like acyl-CoA dehydrogenase</fullName>
    </recommendedName>
</protein>
<accession>A0A562USH3</accession>
<dbReference type="STRING" id="476157.GCA_001663155_00563"/>
<sequence length="355" mass="38247">MNFDLSEEQELFRATVERFTAPIDVEARRKLRMNEGGYDMARWQDLAELGLIALAASEEVGGMGGSILDLALVGEAIGKANAPDPWLENGVLPALLLGAAGANEALEGVLSGESFVALAWAERNQRYSLEAKQTRCDGGAITGEKTFVLGAALADQFIVSARDGDATEFFLIPADAQGLQVRSYRMADGSMAGELRFTRVTGEKLNISSEALQHIVAQIRLLAAAELAGLGQRLLDDTVAYVKEREQFGVPIGSFQALQHRLVDCYARIEQARSMLYRAALGDDADVASWQRNVAGAKAYITENADHIAREAVQMHGGMGVTDELAIGHAMKRVLLLSKLFGDADSNLVEYAEAA</sequence>
<keyword evidence="5" id="KW-0560">Oxidoreductase</keyword>
<reference evidence="8 9" key="1">
    <citation type="submission" date="2019-07" db="EMBL/GenBank/DDBJ databases">
        <title>Genomic Encyclopedia of Archaeal and Bacterial Type Strains, Phase II (KMG-II): from individual species to whole genera.</title>
        <authorList>
            <person name="Goeker M."/>
        </authorList>
    </citation>
    <scope>NUCLEOTIDE SEQUENCE [LARGE SCALE GENOMIC DNA]</scope>
    <source>
        <strain evidence="8 9">ATCC BAA-2084</strain>
    </source>
</reference>
<dbReference type="Gene3D" id="1.10.540.10">
    <property type="entry name" value="Acyl-CoA dehydrogenase/oxidase, N-terminal domain"/>
    <property type="match status" value="1"/>
</dbReference>
<dbReference type="Pfam" id="PF02771">
    <property type="entry name" value="Acyl-CoA_dh_N"/>
    <property type="match status" value="1"/>
</dbReference>
<dbReference type="InterPro" id="IPR009100">
    <property type="entry name" value="AcylCoA_DH/oxidase_NM_dom_sf"/>
</dbReference>
<keyword evidence="3" id="KW-0285">Flavoprotein</keyword>
<evidence type="ECO:0008006" key="10">
    <source>
        <dbReference type="Google" id="ProtNLM"/>
    </source>
</evidence>
<evidence type="ECO:0000256" key="1">
    <source>
        <dbReference type="ARBA" id="ARBA00001974"/>
    </source>
</evidence>
<dbReference type="GO" id="GO:0003995">
    <property type="term" value="F:acyl-CoA dehydrogenase activity"/>
    <property type="evidence" value="ECO:0007669"/>
    <property type="project" value="TreeGrafter"/>
</dbReference>
<feature type="domain" description="Acyl-CoA dehydrogenase/oxidase C-terminal" evidence="6">
    <location>
        <begin position="217"/>
        <end position="343"/>
    </location>
</feature>
<comment type="caution">
    <text evidence="8">The sequence shown here is derived from an EMBL/GenBank/DDBJ whole genome shotgun (WGS) entry which is preliminary data.</text>
</comment>
<dbReference type="OrthoDB" id="7328575at2"/>
<dbReference type="GO" id="GO:0050660">
    <property type="term" value="F:flavin adenine dinucleotide binding"/>
    <property type="evidence" value="ECO:0007669"/>
    <property type="project" value="InterPro"/>
</dbReference>
<comment type="cofactor">
    <cofactor evidence="1">
        <name>FAD</name>
        <dbReference type="ChEBI" id="CHEBI:57692"/>
    </cofactor>
</comment>
<dbReference type="InterPro" id="IPR036250">
    <property type="entry name" value="AcylCo_DH-like_C"/>
</dbReference>
<evidence type="ECO:0000259" key="6">
    <source>
        <dbReference type="Pfam" id="PF00441"/>
    </source>
</evidence>
<dbReference type="Proteomes" id="UP000320547">
    <property type="component" value="Unassembled WGS sequence"/>
</dbReference>
<dbReference type="InterPro" id="IPR046373">
    <property type="entry name" value="Acyl-CoA_Oxase/DH_mid-dom_sf"/>
</dbReference>
<keyword evidence="9" id="KW-1185">Reference proteome</keyword>